<dbReference type="Proteomes" id="UP000017819">
    <property type="component" value="Unassembled WGS sequence"/>
</dbReference>
<proteinExistence type="predicted"/>
<sequence length="106" mass="11816">MRRVYEHSCRHYLDSGIGGRRARTPPVARQREGAAGHRTGWMSTWWERRLQATTGGTGVPPRNATEPRAALQCAGCRATRSSRHSHWPARGRRPCLGGERRASAIS</sequence>
<gene>
    <name evidence="2" type="ORF">N177_1953</name>
</gene>
<dbReference type="EMBL" id="AWXZ01000026">
    <property type="protein sequence ID" value="ESR25079.1"/>
    <property type="molecule type" value="Genomic_DNA"/>
</dbReference>
<feature type="region of interest" description="Disordered" evidence="1">
    <location>
        <begin position="81"/>
        <end position="106"/>
    </location>
</feature>
<evidence type="ECO:0000313" key="3">
    <source>
        <dbReference type="Proteomes" id="UP000017819"/>
    </source>
</evidence>
<reference evidence="2 3" key="1">
    <citation type="journal article" date="2014" name="Genome Announc.">
        <title>Draft Genome Sequence of Lutibaculum baratangense Strain AMV1T, Isolated from a Mud Volcano in Andamans, India.</title>
        <authorList>
            <person name="Singh A."/>
            <person name="Sreenivas A."/>
            <person name="Sathyanarayana Reddy G."/>
            <person name="Pinnaka A.K."/>
            <person name="Shivaji S."/>
        </authorList>
    </citation>
    <scope>NUCLEOTIDE SEQUENCE [LARGE SCALE GENOMIC DNA]</scope>
    <source>
        <strain evidence="2 3">AMV1</strain>
    </source>
</reference>
<organism evidence="2 3">
    <name type="scientific">Lutibaculum baratangense AMV1</name>
    <dbReference type="NCBI Taxonomy" id="631454"/>
    <lineage>
        <taxon>Bacteria</taxon>
        <taxon>Pseudomonadati</taxon>
        <taxon>Pseudomonadota</taxon>
        <taxon>Alphaproteobacteria</taxon>
        <taxon>Hyphomicrobiales</taxon>
        <taxon>Tepidamorphaceae</taxon>
        <taxon>Lutibaculum</taxon>
    </lineage>
</organism>
<protein>
    <submittedName>
        <fullName evidence="2">Uncharacterized protein</fullName>
    </submittedName>
</protein>
<feature type="region of interest" description="Disordered" evidence="1">
    <location>
        <begin position="15"/>
        <end position="40"/>
    </location>
</feature>
<evidence type="ECO:0000256" key="1">
    <source>
        <dbReference type="SAM" id="MobiDB-lite"/>
    </source>
</evidence>
<keyword evidence="3" id="KW-1185">Reference proteome</keyword>
<accession>V4RIB5</accession>
<name>V4RIB5_9HYPH</name>
<comment type="caution">
    <text evidence="2">The sequence shown here is derived from an EMBL/GenBank/DDBJ whole genome shotgun (WGS) entry which is preliminary data.</text>
</comment>
<feature type="compositionally biased region" description="Basic residues" evidence="1">
    <location>
        <begin position="81"/>
        <end position="93"/>
    </location>
</feature>
<evidence type="ECO:0000313" key="2">
    <source>
        <dbReference type="EMBL" id="ESR25079.1"/>
    </source>
</evidence>
<dbReference type="AlphaFoldDB" id="V4RIB5"/>